<comment type="caution">
    <text evidence="6">The sequence shown here is derived from an EMBL/GenBank/DDBJ whole genome shotgun (WGS) entry which is preliminary data.</text>
</comment>
<dbReference type="InterPro" id="IPR038722">
    <property type="entry name" value="Ner_HTH_dom"/>
</dbReference>
<comment type="similarity">
    <text evidence="1">Belongs to the ner transcriptional regulatory family.</text>
</comment>
<dbReference type="Gene3D" id="1.10.260.40">
    <property type="entry name" value="lambda repressor-like DNA-binding domains"/>
    <property type="match status" value="1"/>
</dbReference>
<gene>
    <name evidence="6" type="ORF">F892_03081</name>
</gene>
<proteinExistence type="inferred from homology"/>
<evidence type="ECO:0000313" key="6">
    <source>
        <dbReference type="EMBL" id="ENX20158.1"/>
    </source>
</evidence>
<dbReference type="RefSeq" id="WP_005259469.1">
    <property type="nucleotide sequence ID" value="NZ_BMDR01000002.1"/>
</dbReference>
<organism evidence="6 7">
    <name type="scientific">Acinetobacter vivianii</name>
    <dbReference type="NCBI Taxonomy" id="1776742"/>
    <lineage>
        <taxon>Bacteria</taxon>
        <taxon>Pseudomonadati</taxon>
        <taxon>Pseudomonadota</taxon>
        <taxon>Gammaproteobacteria</taxon>
        <taxon>Moraxellales</taxon>
        <taxon>Moraxellaceae</taxon>
        <taxon>Acinetobacter</taxon>
    </lineage>
</organism>
<keyword evidence="7" id="KW-1185">Reference proteome</keyword>
<evidence type="ECO:0000259" key="5">
    <source>
        <dbReference type="Pfam" id="PF13693"/>
    </source>
</evidence>
<dbReference type="OrthoDB" id="6692720at2"/>
<evidence type="ECO:0000313" key="7">
    <source>
        <dbReference type="Proteomes" id="UP000013173"/>
    </source>
</evidence>
<feature type="domain" description="Ner winged helix-turn-helix DNA-binding" evidence="5">
    <location>
        <begin position="13"/>
        <end position="84"/>
    </location>
</feature>
<dbReference type="GeneID" id="303682676"/>
<dbReference type="Proteomes" id="UP000013173">
    <property type="component" value="Unassembled WGS sequence"/>
</dbReference>
<sequence>MGAIATNPSEQIWDKHAIKAEICRKGKSLSALARDHKMPESSIRSALIKPTLEAELVISNFLEKPLYELFPDRWTKDNKRIYPRYRKSECK</sequence>
<protein>
    <recommendedName>
        <fullName evidence="5">Ner winged helix-turn-helix DNA-binding domain-containing protein</fullName>
    </recommendedName>
</protein>
<reference evidence="6 7" key="1">
    <citation type="submission" date="2013-02" db="EMBL/GenBank/DDBJ databases">
        <title>The Genome Sequence of Acinetobacter sp. NIPH 2168.</title>
        <authorList>
            <consortium name="The Broad Institute Genome Sequencing Platform"/>
            <consortium name="The Broad Institute Genome Sequencing Center for Infectious Disease"/>
            <person name="Cerqueira G."/>
            <person name="Feldgarden M."/>
            <person name="Courvalin P."/>
            <person name="Perichon B."/>
            <person name="Grillot-Courvalin C."/>
            <person name="Clermont D."/>
            <person name="Rocha E."/>
            <person name="Yoon E.-J."/>
            <person name="Nemec A."/>
            <person name="Walker B."/>
            <person name="Young S.K."/>
            <person name="Zeng Q."/>
            <person name="Gargeya S."/>
            <person name="Fitzgerald M."/>
            <person name="Haas B."/>
            <person name="Abouelleil A."/>
            <person name="Alvarado L."/>
            <person name="Arachchi H.M."/>
            <person name="Berlin A.M."/>
            <person name="Chapman S.B."/>
            <person name="Dewar J."/>
            <person name="Goldberg J."/>
            <person name="Griggs A."/>
            <person name="Gujja S."/>
            <person name="Hansen M."/>
            <person name="Howarth C."/>
            <person name="Imamovic A."/>
            <person name="Larimer J."/>
            <person name="McCowan C."/>
            <person name="Murphy C."/>
            <person name="Neiman D."/>
            <person name="Pearson M."/>
            <person name="Priest M."/>
            <person name="Roberts A."/>
            <person name="Saif S."/>
            <person name="Shea T."/>
            <person name="Sisk P."/>
            <person name="Sykes S."/>
            <person name="Wortman J."/>
            <person name="Nusbaum C."/>
            <person name="Birren B."/>
        </authorList>
    </citation>
    <scope>NUCLEOTIDE SEQUENCE [LARGE SCALE GENOMIC DNA]</scope>
    <source>
        <strain evidence="6 7">NIPH 2168</strain>
    </source>
</reference>
<dbReference type="HOGENOM" id="CLU_187371_0_0_6"/>
<evidence type="ECO:0000256" key="3">
    <source>
        <dbReference type="ARBA" id="ARBA00023125"/>
    </source>
</evidence>
<keyword evidence="3" id="KW-0238">DNA-binding</keyword>
<evidence type="ECO:0000256" key="4">
    <source>
        <dbReference type="ARBA" id="ARBA00023163"/>
    </source>
</evidence>
<dbReference type="InterPro" id="IPR010982">
    <property type="entry name" value="Lambda_DNA-bd_dom_sf"/>
</dbReference>
<keyword evidence="4" id="KW-0804">Transcription</keyword>
<dbReference type="GO" id="GO:0003677">
    <property type="term" value="F:DNA binding"/>
    <property type="evidence" value="ECO:0007669"/>
    <property type="project" value="UniProtKB-KW"/>
</dbReference>
<evidence type="ECO:0000256" key="1">
    <source>
        <dbReference type="ARBA" id="ARBA00006157"/>
    </source>
</evidence>
<accession>N9NGR4</accession>
<keyword evidence="2" id="KW-0805">Transcription regulation</keyword>
<evidence type="ECO:0000256" key="2">
    <source>
        <dbReference type="ARBA" id="ARBA00023015"/>
    </source>
</evidence>
<dbReference type="PATRIC" id="fig|1217706.3.peg.3000"/>
<dbReference type="EMBL" id="APRW01000014">
    <property type="protein sequence ID" value="ENX20158.1"/>
    <property type="molecule type" value="Genomic_DNA"/>
</dbReference>
<dbReference type="AlphaFoldDB" id="N9NGR4"/>
<dbReference type="Pfam" id="PF13693">
    <property type="entry name" value="HTH_35"/>
    <property type="match status" value="1"/>
</dbReference>
<name>N9NGR4_9GAMM</name>
<dbReference type="SUPFAM" id="SSF47413">
    <property type="entry name" value="lambda repressor-like DNA-binding domains"/>
    <property type="match status" value="1"/>
</dbReference>